<evidence type="ECO:0000256" key="1">
    <source>
        <dbReference type="ARBA" id="ARBA00004496"/>
    </source>
</evidence>
<name>B0WXU9_CULQU</name>
<dbReference type="AlphaFoldDB" id="B0WXU9"/>
<dbReference type="GO" id="GO:0090266">
    <property type="term" value="P:regulation of mitotic cell cycle spindle assembly checkpoint"/>
    <property type="evidence" value="ECO:0007669"/>
    <property type="project" value="TreeGrafter"/>
</dbReference>
<feature type="compositionally biased region" description="Polar residues" evidence="3">
    <location>
        <begin position="1"/>
        <end position="19"/>
    </location>
</feature>
<accession>B0WXU9</accession>
<dbReference type="VEuPathDB" id="VectorBase:CPIJ011594"/>
<dbReference type="GO" id="GO:0007059">
    <property type="term" value="P:chromosome segregation"/>
    <property type="evidence" value="ECO:0007669"/>
    <property type="project" value="TreeGrafter"/>
</dbReference>
<dbReference type="PANTHER" id="PTHR46930:SF1">
    <property type="entry name" value="CDK5 REGULATORY SUBUNIT-ASSOCIATED PROTEIN 2"/>
    <property type="match status" value="1"/>
</dbReference>
<feature type="region of interest" description="Disordered" evidence="3">
    <location>
        <begin position="55"/>
        <end position="75"/>
    </location>
</feature>
<evidence type="ECO:0000313" key="6">
    <source>
        <dbReference type="EnsemblMetazoa" id="CPIJ011594-PA"/>
    </source>
</evidence>
<dbReference type="GO" id="GO:0000242">
    <property type="term" value="C:pericentriolar material"/>
    <property type="evidence" value="ECO:0007669"/>
    <property type="project" value="TreeGrafter"/>
</dbReference>
<evidence type="ECO:0000256" key="2">
    <source>
        <dbReference type="ARBA" id="ARBA00022490"/>
    </source>
</evidence>
<dbReference type="GO" id="GO:0005737">
    <property type="term" value="C:cytoplasm"/>
    <property type="evidence" value="ECO:0007669"/>
    <property type="project" value="UniProtKB-SubCell"/>
</dbReference>
<dbReference type="InterPro" id="IPR042791">
    <property type="entry name" value="CDK5RAP2"/>
</dbReference>
<dbReference type="STRING" id="7176.B0WXU9"/>
<dbReference type="GO" id="GO:0008017">
    <property type="term" value="F:microtubule binding"/>
    <property type="evidence" value="ECO:0007669"/>
    <property type="project" value="TreeGrafter"/>
</dbReference>
<dbReference type="VEuPathDB" id="VectorBase:CQUJHB014548"/>
<dbReference type="GO" id="GO:0046600">
    <property type="term" value="P:negative regulation of centriole replication"/>
    <property type="evidence" value="ECO:0007669"/>
    <property type="project" value="TreeGrafter"/>
</dbReference>
<dbReference type="GO" id="GO:0007099">
    <property type="term" value="P:centriole replication"/>
    <property type="evidence" value="ECO:0007669"/>
    <property type="project" value="TreeGrafter"/>
</dbReference>
<dbReference type="GO" id="GO:0001578">
    <property type="term" value="P:microtubule bundle formation"/>
    <property type="evidence" value="ECO:0007669"/>
    <property type="project" value="TreeGrafter"/>
</dbReference>
<reference evidence="5" key="1">
    <citation type="submission" date="2007-03" db="EMBL/GenBank/DDBJ databases">
        <title>Annotation of Culex pipiens quinquefasciatus.</title>
        <authorList>
            <consortium name="The Broad Institute Genome Sequencing Platform"/>
            <person name="Atkinson P.W."/>
            <person name="Hemingway J."/>
            <person name="Christensen B.M."/>
            <person name="Higgs S."/>
            <person name="Kodira C."/>
            <person name="Hannick L."/>
            <person name="Megy K."/>
            <person name="O'Leary S."/>
            <person name="Pearson M."/>
            <person name="Haas B.J."/>
            <person name="Mauceli E."/>
            <person name="Wortman J.R."/>
            <person name="Lee N.H."/>
            <person name="Guigo R."/>
            <person name="Stanke M."/>
            <person name="Alvarado L."/>
            <person name="Amedeo P."/>
            <person name="Antoine C.H."/>
            <person name="Arensburger P."/>
            <person name="Bidwell S.L."/>
            <person name="Crawford M."/>
            <person name="Camaro F."/>
            <person name="Devon K."/>
            <person name="Engels R."/>
            <person name="Hammond M."/>
            <person name="Howarth C."/>
            <person name="Koehrsen M."/>
            <person name="Lawson D."/>
            <person name="Montgomery P."/>
            <person name="Nene V."/>
            <person name="Nusbaum C."/>
            <person name="Puiu D."/>
            <person name="Romero-Severson J."/>
            <person name="Severson D.W."/>
            <person name="Shumway M."/>
            <person name="Sisk P."/>
            <person name="Stolte C."/>
            <person name="Zeng Q."/>
            <person name="Eisenstadt E."/>
            <person name="Fraser-Liggett C."/>
            <person name="Strausberg R."/>
            <person name="Galagan J."/>
            <person name="Birren B."/>
            <person name="Collins F.H."/>
        </authorList>
    </citation>
    <scope>NUCLEOTIDE SEQUENCE [LARGE SCALE GENOMIC DNA]</scope>
    <source>
        <strain evidence="5">JHB</strain>
    </source>
</reference>
<dbReference type="PANTHER" id="PTHR46930">
    <property type="entry name" value="CDK5 REGULATORY SUBUNIT-ASSOCIATED PROTEIN 2"/>
    <property type="match status" value="1"/>
</dbReference>
<dbReference type="Proteomes" id="UP000002320">
    <property type="component" value="Unassembled WGS sequence"/>
</dbReference>
<organism>
    <name type="scientific">Culex quinquefasciatus</name>
    <name type="common">Southern house mosquito</name>
    <name type="synonym">Culex pungens</name>
    <dbReference type="NCBI Taxonomy" id="7176"/>
    <lineage>
        <taxon>Eukaryota</taxon>
        <taxon>Metazoa</taxon>
        <taxon>Ecdysozoa</taxon>
        <taxon>Arthropoda</taxon>
        <taxon>Hexapoda</taxon>
        <taxon>Insecta</taxon>
        <taxon>Pterygota</taxon>
        <taxon>Neoptera</taxon>
        <taxon>Endopterygota</taxon>
        <taxon>Diptera</taxon>
        <taxon>Nematocera</taxon>
        <taxon>Culicoidea</taxon>
        <taxon>Culicidae</taxon>
        <taxon>Culicinae</taxon>
        <taxon>Culicini</taxon>
        <taxon>Culex</taxon>
        <taxon>Culex</taxon>
    </lineage>
</organism>
<evidence type="ECO:0000256" key="3">
    <source>
        <dbReference type="SAM" id="MobiDB-lite"/>
    </source>
</evidence>
<dbReference type="HOGENOM" id="CLU_1877469_0_0_1"/>
<dbReference type="GO" id="GO:0000132">
    <property type="term" value="P:establishment of mitotic spindle orientation"/>
    <property type="evidence" value="ECO:0007669"/>
    <property type="project" value="TreeGrafter"/>
</dbReference>
<dbReference type="OrthoDB" id="10255000at2759"/>
<evidence type="ECO:0000313" key="5">
    <source>
        <dbReference type="EMBL" id="EDS36759.1"/>
    </source>
</evidence>
<dbReference type="GO" id="GO:0043015">
    <property type="term" value="F:gamma-tubulin binding"/>
    <property type="evidence" value="ECO:0007669"/>
    <property type="project" value="TreeGrafter"/>
</dbReference>
<sequence length="136" mass="15276">MGFRSPSMSALAGQTSPAQGRSLREYEEQMSALRKENFNLKLRIYFLEENAGLTAGHATSPTTADGNTSGGTPESLIKQNIDLKLESLLKDLQEKQDLLLQAGKAMDLMEESSRRALHHNREIIHDLEHRLELLHH</sequence>
<comment type="subcellular location">
    <subcellularLocation>
        <location evidence="1">Cytoplasm</location>
    </subcellularLocation>
</comment>
<evidence type="ECO:0000259" key="4">
    <source>
        <dbReference type="Pfam" id="PF07989"/>
    </source>
</evidence>
<reference evidence="6" key="2">
    <citation type="submission" date="2021-02" db="UniProtKB">
        <authorList>
            <consortium name="EnsemblMetazoa"/>
        </authorList>
    </citation>
    <scope>IDENTIFICATION</scope>
    <source>
        <strain evidence="6">JHB</strain>
    </source>
</reference>
<feature type="compositionally biased region" description="Polar residues" evidence="3">
    <location>
        <begin position="57"/>
        <end position="72"/>
    </location>
</feature>
<keyword evidence="7" id="KW-1185">Reference proteome</keyword>
<dbReference type="Pfam" id="PF07989">
    <property type="entry name" value="Cnn_1N"/>
    <property type="match status" value="1"/>
</dbReference>
<dbReference type="KEGG" id="cqu:CpipJ_CPIJ011594"/>
<dbReference type="InterPro" id="IPR012943">
    <property type="entry name" value="Cnn_1N"/>
</dbReference>
<feature type="domain" description="Centrosomin N-terminal motif 1" evidence="4">
    <location>
        <begin position="22"/>
        <end position="106"/>
    </location>
</feature>
<evidence type="ECO:0000313" key="7">
    <source>
        <dbReference type="Proteomes" id="UP000002320"/>
    </source>
</evidence>
<dbReference type="EMBL" id="DS232173">
    <property type="protein sequence ID" value="EDS36759.1"/>
    <property type="molecule type" value="Genomic_DNA"/>
</dbReference>
<dbReference type="GO" id="GO:0035371">
    <property type="term" value="C:microtubule plus-end"/>
    <property type="evidence" value="ECO:0007669"/>
    <property type="project" value="TreeGrafter"/>
</dbReference>
<dbReference type="GO" id="GO:0097431">
    <property type="term" value="C:mitotic spindle pole"/>
    <property type="evidence" value="ECO:0007669"/>
    <property type="project" value="TreeGrafter"/>
</dbReference>
<dbReference type="eggNOG" id="ENOG502QTI7">
    <property type="taxonomic scope" value="Eukaryota"/>
</dbReference>
<dbReference type="InParanoid" id="B0WXU9"/>
<gene>
    <name evidence="6" type="primary">6044758</name>
    <name evidence="5" type="ORF">CpipJ_CPIJ011594</name>
</gene>
<feature type="region of interest" description="Disordered" evidence="3">
    <location>
        <begin position="1"/>
        <end position="24"/>
    </location>
</feature>
<keyword evidence="2" id="KW-0963">Cytoplasm</keyword>
<proteinExistence type="predicted"/>
<protein>
    <submittedName>
        <fullName evidence="5">Predicted protein</fullName>
    </submittedName>
</protein>
<dbReference type="EnsemblMetazoa" id="CPIJ011594-RA">
    <property type="protein sequence ID" value="CPIJ011594-PA"/>
    <property type="gene ID" value="CPIJ011594"/>
</dbReference>